<dbReference type="Proteomes" id="UP000317093">
    <property type="component" value="Chromosome"/>
</dbReference>
<feature type="transmembrane region" description="Helical" evidence="6">
    <location>
        <begin position="30"/>
        <end position="51"/>
    </location>
</feature>
<keyword evidence="6" id="KW-0472">Membrane</keyword>
<dbReference type="Pfam" id="PF02518">
    <property type="entry name" value="HATPase_c"/>
    <property type="match status" value="1"/>
</dbReference>
<dbReference type="EC" id="2.7.13.3" evidence="2"/>
<proteinExistence type="predicted"/>
<dbReference type="InterPro" id="IPR058544">
    <property type="entry name" value="ETR1_N"/>
</dbReference>
<name>A0A518BBF5_9BACT</name>
<dbReference type="PANTHER" id="PTHR42878:SF15">
    <property type="entry name" value="BACTERIOPHYTOCHROME"/>
    <property type="match status" value="1"/>
</dbReference>
<dbReference type="RefSeq" id="WP_145262446.1">
    <property type="nucleotide sequence ID" value="NZ_CP036279.1"/>
</dbReference>
<dbReference type="GO" id="GO:0000156">
    <property type="term" value="F:phosphorelay response regulator activity"/>
    <property type="evidence" value="ECO:0007669"/>
    <property type="project" value="TreeGrafter"/>
</dbReference>
<evidence type="ECO:0000256" key="2">
    <source>
        <dbReference type="ARBA" id="ARBA00012438"/>
    </source>
</evidence>
<organism evidence="8 9">
    <name type="scientific">Kolteria novifilia</name>
    <dbReference type="NCBI Taxonomy" id="2527975"/>
    <lineage>
        <taxon>Bacteria</taxon>
        <taxon>Pseudomonadati</taxon>
        <taxon>Planctomycetota</taxon>
        <taxon>Planctomycetia</taxon>
        <taxon>Kolteriales</taxon>
        <taxon>Kolteriaceae</taxon>
        <taxon>Kolteria</taxon>
    </lineage>
</organism>
<keyword evidence="9" id="KW-1185">Reference proteome</keyword>
<evidence type="ECO:0000256" key="3">
    <source>
        <dbReference type="ARBA" id="ARBA00022553"/>
    </source>
</evidence>
<dbReference type="SMART" id="SM00388">
    <property type="entry name" value="HisKA"/>
    <property type="match status" value="1"/>
</dbReference>
<dbReference type="PANTHER" id="PTHR42878">
    <property type="entry name" value="TWO-COMPONENT HISTIDINE KINASE"/>
    <property type="match status" value="1"/>
</dbReference>
<protein>
    <recommendedName>
        <fullName evidence="2">histidine kinase</fullName>
        <ecNumber evidence="2">2.7.13.3</ecNumber>
    </recommendedName>
</protein>
<keyword evidence="6" id="KW-1133">Transmembrane helix</keyword>
<dbReference type="AlphaFoldDB" id="A0A518BBF5"/>
<dbReference type="Gene3D" id="3.30.565.10">
    <property type="entry name" value="Histidine kinase-like ATPase, C-terminal domain"/>
    <property type="match status" value="1"/>
</dbReference>
<comment type="catalytic activity">
    <reaction evidence="1">
        <text>ATP + protein L-histidine = ADP + protein N-phospho-L-histidine.</text>
        <dbReference type="EC" id="2.7.13.3"/>
    </reaction>
</comment>
<dbReference type="InterPro" id="IPR003661">
    <property type="entry name" value="HisK_dim/P_dom"/>
</dbReference>
<dbReference type="PRINTS" id="PR00344">
    <property type="entry name" value="BCTRLSENSOR"/>
</dbReference>
<evidence type="ECO:0000259" key="7">
    <source>
        <dbReference type="PROSITE" id="PS50109"/>
    </source>
</evidence>
<dbReference type="InterPro" id="IPR005467">
    <property type="entry name" value="His_kinase_dom"/>
</dbReference>
<dbReference type="InterPro" id="IPR036097">
    <property type="entry name" value="HisK_dim/P_sf"/>
</dbReference>
<dbReference type="GO" id="GO:0000155">
    <property type="term" value="F:phosphorelay sensor kinase activity"/>
    <property type="evidence" value="ECO:0007669"/>
    <property type="project" value="InterPro"/>
</dbReference>
<dbReference type="SMART" id="SM00387">
    <property type="entry name" value="HATPase_c"/>
    <property type="match status" value="1"/>
</dbReference>
<sequence>MSVSALFDTSQWPPRWYCGNWTNILGWTHILSDLAIFIAYVSIPIALAFFVYRRRTLPFPRIFLLFGLFILACGMTHLMEAIIFWWPMYRMAGALKLFTAVVSIITVFALIPVIPQAMALPTPEESGRRTAELEQSRAALAEVARELERSNYELREFTHVASHDLQAPVRRISALIDLLVESSGDRLNGEERDYLNRIQGSCVRMHLLVDNLLDLSRVTRKRMTYESVDLGDAAAKALEDLAEDIRESSAEIVVEDLPVIPGDATLLRRMIQNLVANSIRFQAPGRTPRIRIHDATDEQQGSAEVVKICISDNGIGFDDRYADKLFRAFYRLDQASGVGGSGIGLAICKRVAEYHGGTITTSGVAGQGATFVVTLRRTRRVVSDQ</sequence>
<feature type="domain" description="Histidine kinase" evidence="7">
    <location>
        <begin position="160"/>
        <end position="379"/>
    </location>
</feature>
<keyword evidence="6" id="KW-0812">Transmembrane</keyword>
<dbReference type="GO" id="GO:0030295">
    <property type="term" value="F:protein kinase activator activity"/>
    <property type="evidence" value="ECO:0007669"/>
    <property type="project" value="TreeGrafter"/>
</dbReference>
<evidence type="ECO:0000256" key="4">
    <source>
        <dbReference type="ARBA" id="ARBA00022679"/>
    </source>
</evidence>
<keyword evidence="3" id="KW-0597">Phosphoprotein</keyword>
<dbReference type="GO" id="GO:0007234">
    <property type="term" value="P:osmosensory signaling via phosphorelay pathway"/>
    <property type="evidence" value="ECO:0007669"/>
    <property type="project" value="TreeGrafter"/>
</dbReference>
<dbReference type="Pfam" id="PF00512">
    <property type="entry name" value="HisKA"/>
    <property type="match status" value="1"/>
</dbReference>
<dbReference type="OrthoDB" id="231918at2"/>
<dbReference type="EMBL" id="CP036279">
    <property type="protein sequence ID" value="QDU64321.1"/>
    <property type="molecule type" value="Genomic_DNA"/>
</dbReference>
<dbReference type="SUPFAM" id="SSF55874">
    <property type="entry name" value="ATPase domain of HSP90 chaperone/DNA topoisomerase II/histidine kinase"/>
    <property type="match status" value="1"/>
</dbReference>
<dbReference type="InterPro" id="IPR036890">
    <property type="entry name" value="HATPase_C_sf"/>
</dbReference>
<keyword evidence="4 8" id="KW-0808">Transferase</keyword>
<dbReference type="KEGG" id="knv:Pan216_52100"/>
<feature type="transmembrane region" description="Helical" evidence="6">
    <location>
        <begin position="98"/>
        <end position="120"/>
    </location>
</feature>
<dbReference type="InterPro" id="IPR004358">
    <property type="entry name" value="Sig_transdc_His_kin-like_C"/>
</dbReference>
<evidence type="ECO:0000313" key="8">
    <source>
        <dbReference type="EMBL" id="QDU64321.1"/>
    </source>
</evidence>
<dbReference type="Pfam" id="PF25487">
    <property type="entry name" value="ETR1_N"/>
    <property type="match status" value="1"/>
</dbReference>
<dbReference type="PROSITE" id="PS50109">
    <property type="entry name" value="HIS_KIN"/>
    <property type="match status" value="1"/>
</dbReference>
<feature type="transmembrane region" description="Helical" evidence="6">
    <location>
        <begin position="63"/>
        <end position="86"/>
    </location>
</feature>
<evidence type="ECO:0000256" key="5">
    <source>
        <dbReference type="ARBA" id="ARBA00022777"/>
    </source>
</evidence>
<accession>A0A518BBF5</accession>
<keyword evidence="5" id="KW-0418">Kinase</keyword>
<dbReference type="SUPFAM" id="SSF47384">
    <property type="entry name" value="Homodimeric domain of signal transducing histidine kinase"/>
    <property type="match status" value="1"/>
</dbReference>
<reference evidence="8 9" key="1">
    <citation type="submission" date="2019-02" db="EMBL/GenBank/DDBJ databases">
        <title>Deep-cultivation of Planctomycetes and their phenomic and genomic characterization uncovers novel biology.</title>
        <authorList>
            <person name="Wiegand S."/>
            <person name="Jogler M."/>
            <person name="Boedeker C."/>
            <person name="Pinto D."/>
            <person name="Vollmers J."/>
            <person name="Rivas-Marin E."/>
            <person name="Kohn T."/>
            <person name="Peeters S.H."/>
            <person name="Heuer A."/>
            <person name="Rast P."/>
            <person name="Oberbeckmann S."/>
            <person name="Bunk B."/>
            <person name="Jeske O."/>
            <person name="Meyerdierks A."/>
            <person name="Storesund J.E."/>
            <person name="Kallscheuer N."/>
            <person name="Luecker S."/>
            <person name="Lage O.M."/>
            <person name="Pohl T."/>
            <person name="Merkel B.J."/>
            <person name="Hornburger P."/>
            <person name="Mueller R.-W."/>
            <person name="Bruemmer F."/>
            <person name="Labrenz M."/>
            <person name="Spormann A.M."/>
            <person name="Op den Camp H."/>
            <person name="Overmann J."/>
            <person name="Amann R."/>
            <person name="Jetten M.S.M."/>
            <person name="Mascher T."/>
            <person name="Medema M.H."/>
            <person name="Devos D.P."/>
            <person name="Kaster A.-K."/>
            <person name="Ovreas L."/>
            <person name="Rohde M."/>
            <person name="Galperin M.Y."/>
            <person name="Jogler C."/>
        </authorList>
    </citation>
    <scope>NUCLEOTIDE SEQUENCE [LARGE SCALE GENOMIC DNA]</scope>
    <source>
        <strain evidence="8 9">Pan216</strain>
    </source>
</reference>
<evidence type="ECO:0000256" key="1">
    <source>
        <dbReference type="ARBA" id="ARBA00000085"/>
    </source>
</evidence>
<dbReference type="Gene3D" id="1.10.287.130">
    <property type="match status" value="1"/>
</dbReference>
<dbReference type="InterPro" id="IPR003594">
    <property type="entry name" value="HATPase_dom"/>
</dbReference>
<gene>
    <name evidence="8" type="primary">cph1_2</name>
    <name evidence="8" type="ORF">Pan216_52100</name>
</gene>
<evidence type="ECO:0000256" key="6">
    <source>
        <dbReference type="SAM" id="Phobius"/>
    </source>
</evidence>
<dbReference type="CDD" id="cd00082">
    <property type="entry name" value="HisKA"/>
    <property type="match status" value="1"/>
</dbReference>
<evidence type="ECO:0000313" key="9">
    <source>
        <dbReference type="Proteomes" id="UP000317093"/>
    </source>
</evidence>
<dbReference type="InterPro" id="IPR050351">
    <property type="entry name" value="BphY/WalK/GraS-like"/>
</dbReference>